<proteinExistence type="inferred from homology"/>
<sequence length="138" mass="15044">MENEQHPNSETRSTELGKVEIAPEVLQIIGGLAALQVNGVAGTSGGVVSDITQFLGRKNPRQGIKVELEDEVRITVSIIVSYGYNIPDVGRKVQEQVKHAVESMTGLQVSRVTVRVVEVRFGEEDAAADNQETSQRMK</sequence>
<dbReference type="RefSeq" id="WP_188430686.1">
    <property type="nucleotide sequence ID" value="NZ_BMEX01000003.1"/>
</dbReference>
<protein>
    <submittedName>
        <fullName evidence="2">Asp23/Gls24 family envelope stress response protein</fullName>
    </submittedName>
</protein>
<dbReference type="Pfam" id="PF03780">
    <property type="entry name" value="Asp23"/>
    <property type="match status" value="1"/>
</dbReference>
<reference evidence="3" key="1">
    <citation type="journal article" date="2019" name="Int. J. Syst. Evol. Microbiol.">
        <title>The Global Catalogue of Microorganisms (GCM) 10K type strain sequencing project: providing services to taxonomists for standard genome sequencing and annotation.</title>
        <authorList>
            <consortium name="The Broad Institute Genomics Platform"/>
            <consortium name="The Broad Institute Genome Sequencing Center for Infectious Disease"/>
            <person name="Wu L."/>
            <person name="Ma J."/>
        </authorList>
    </citation>
    <scope>NUCLEOTIDE SEQUENCE [LARGE SCALE GENOMIC DNA]</scope>
    <source>
        <strain evidence="3">CGMCC 1.12404</strain>
    </source>
</reference>
<dbReference type="PANTHER" id="PTHR34297">
    <property type="entry name" value="HYPOTHETICAL CYTOSOLIC PROTEIN-RELATED"/>
    <property type="match status" value="1"/>
</dbReference>
<accession>A0ABQ1GA39</accession>
<dbReference type="PANTHER" id="PTHR34297:SF2">
    <property type="entry name" value="ASP23_GLS24 FAMILY ENVELOPE STRESS RESPONSE PROTEIN"/>
    <property type="match status" value="1"/>
</dbReference>
<evidence type="ECO:0000313" key="3">
    <source>
        <dbReference type="Proteomes" id="UP000617979"/>
    </source>
</evidence>
<keyword evidence="3" id="KW-1185">Reference proteome</keyword>
<evidence type="ECO:0000256" key="1">
    <source>
        <dbReference type="ARBA" id="ARBA00005721"/>
    </source>
</evidence>
<dbReference type="Proteomes" id="UP000617979">
    <property type="component" value="Unassembled WGS sequence"/>
</dbReference>
<gene>
    <name evidence="2" type="ORF">GCM10007416_10850</name>
</gene>
<dbReference type="EMBL" id="BMEX01000003">
    <property type="protein sequence ID" value="GGA39712.1"/>
    <property type="molecule type" value="Genomic_DNA"/>
</dbReference>
<comment type="caution">
    <text evidence="2">The sequence shown here is derived from an EMBL/GenBank/DDBJ whole genome shotgun (WGS) entry which is preliminary data.</text>
</comment>
<comment type="similarity">
    <text evidence="1">Belongs to the asp23 family.</text>
</comment>
<organism evidence="2 3">
    <name type="scientific">Kroppenstedtia guangzhouensis</name>
    <dbReference type="NCBI Taxonomy" id="1274356"/>
    <lineage>
        <taxon>Bacteria</taxon>
        <taxon>Bacillati</taxon>
        <taxon>Bacillota</taxon>
        <taxon>Bacilli</taxon>
        <taxon>Bacillales</taxon>
        <taxon>Thermoactinomycetaceae</taxon>
        <taxon>Kroppenstedtia</taxon>
    </lineage>
</organism>
<evidence type="ECO:0000313" key="2">
    <source>
        <dbReference type="EMBL" id="GGA39712.1"/>
    </source>
</evidence>
<dbReference type="InterPro" id="IPR005531">
    <property type="entry name" value="Asp23"/>
</dbReference>
<name>A0ABQ1GA39_9BACL</name>